<name>A0A8H3B4M1_9AGAM</name>
<dbReference type="InterPro" id="IPR050288">
    <property type="entry name" value="Cellulose_deg_GH3"/>
</dbReference>
<dbReference type="InterPro" id="IPR002355">
    <property type="entry name" value="Cu_oxidase_Cu_BS"/>
</dbReference>
<evidence type="ECO:0000256" key="10">
    <source>
        <dbReference type="ARBA" id="ARBA00022801"/>
    </source>
</evidence>
<dbReference type="InterPro" id="IPR026891">
    <property type="entry name" value="Fn3-like"/>
</dbReference>
<evidence type="ECO:0000256" key="14">
    <source>
        <dbReference type="ARBA" id="ARBA00023277"/>
    </source>
</evidence>
<dbReference type="InterPro" id="IPR033138">
    <property type="entry name" value="Cu_oxidase_CS"/>
</dbReference>
<dbReference type="InterPro" id="IPR001764">
    <property type="entry name" value="Glyco_hydro_3_N"/>
</dbReference>
<accession>A0A8H3B4M1</accession>
<dbReference type="GO" id="GO:0005507">
    <property type="term" value="F:copper ion binding"/>
    <property type="evidence" value="ECO:0007669"/>
    <property type="project" value="InterPro"/>
</dbReference>
<evidence type="ECO:0000256" key="15">
    <source>
        <dbReference type="ARBA" id="ARBA00023295"/>
    </source>
</evidence>
<feature type="domain" description="Fibronectin type III-like" evidence="18">
    <location>
        <begin position="768"/>
        <end position="833"/>
    </location>
</feature>
<evidence type="ECO:0000313" key="19">
    <source>
        <dbReference type="EMBL" id="CAE6447292.1"/>
    </source>
</evidence>
<evidence type="ECO:0000256" key="9">
    <source>
        <dbReference type="ARBA" id="ARBA00022729"/>
    </source>
</evidence>
<comment type="function">
    <text evidence="2">Lignin degradation and detoxification of lignin-derived products.</text>
</comment>
<comment type="pathway">
    <text evidence="3">Glycan metabolism; cellulose degradation.</text>
</comment>
<keyword evidence="11" id="KW-0136">Cellulose degradation</keyword>
<dbReference type="PRINTS" id="PR00133">
    <property type="entry name" value="GLHYDRLASE3"/>
</dbReference>
<keyword evidence="9 17" id="KW-0732">Signal</keyword>
<dbReference type="FunFam" id="3.40.50.1700:FF:000003">
    <property type="entry name" value="Probable beta-glucosidase"/>
    <property type="match status" value="1"/>
</dbReference>
<evidence type="ECO:0000256" key="6">
    <source>
        <dbReference type="ARBA" id="ARBA00011738"/>
    </source>
</evidence>
<dbReference type="Gene3D" id="3.40.50.1700">
    <property type="entry name" value="Glycoside hydrolase family 3 C-terminal domain"/>
    <property type="match status" value="1"/>
</dbReference>
<evidence type="ECO:0000256" key="7">
    <source>
        <dbReference type="ARBA" id="ARBA00012744"/>
    </source>
</evidence>
<evidence type="ECO:0000256" key="4">
    <source>
        <dbReference type="ARBA" id="ARBA00005336"/>
    </source>
</evidence>
<dbReference type="Pfam" id="PF01915">
    <property type="entry name" value="Glyco_hydro_3_C"/>
    <property type="match status" value="1"/>
</dbReference>
<dbReference type="Pfam" id="PF07732">
    <property type="entry name" value="Cu-oxidase_3"/>
    <property type="match status" value="1"/>
</dbReference>
<dbReference type="InterPro" id="IPR001117">
    <property type="entry name" value="Cu-oxidase_2nd"/>
</dbReference>
<dbReference type="Pfam" id="PF00394">
    <property type="entry name" value="Cu-oxidase"/>
    <property type="match status" value="1"/>
</dbReference>
<keyword evidence="14" id="KW-0119">Carbohydrate metabolism</keyword>
<keyword evidence="15" id="KW-0326">Glycosidase</keyword>
<evidence type="ECO:0000256" key="12">
    <source>
        <dbReference type="ARBA" id="ARBA00023002"/>
    </source>
</evidence>
<dbReference type="SUPFAM" id="SSF49503">
    <property type="entry name" value="Cupredoxins"/>
    <property type="match status" value="3"/>
</dbReference>
<dbReference type="EMBL" id="CAJMXA010000946">
    <property type="protein sequence ID" value="CAE6447292.1"/>
    <property type="molecule type" value="Genomic_DNA"/>
</dbReference>
<reference evidence="19" key="1">
    <citation type="submission" date="2021-01" db="EMBL/GenBank/DDBJ databases">
        <authorList>
            <person name="Kaushik A."/>
        </authorList>
    </citation>
    <scope>NUCLEOTIDE SEQUENCE</scope>
    <source>
        <strain evidence="19">AG6-10EEA</strain>
    </source>
</reference>
<comment type="similarity">
    <text evidence="5">Belongs to the multicopper oxidase family.</text>
</comment>
<dbReference type="SMART" id="SM01217">
    <property type="entry name" value="Fn3_like"/>
    <property type="match status" value="1"/>
</dbReference>
<dbReference type="InterPro" id="IPR011707">
    <property type="entry name" value="Cu-oxidase-like_N"/>
</dbReference>
<dbReference type="InterPro" id="IPR002772">
    <property type="entry name" value="Glyco_hydro_3_C"/>
</dbReference>
<keyword evidence="8" id="KW-0479">Metal-binding</keyword>
<dbReference type="GO" id="GO:0030245">
    <property type="term" value="P:cellulose catabolic process"/>
    <property type="evidence" value="ECO:0007669"/>
    <property type="project" value="UniProtKB-KW"/>
</dbReference>
<dbReference type="GO" id="GO:0008422">
    <property type="term" value="F:beta-glucosidase activity"/>
    <property type="evidence" value="ECO:0007669"/>
    <property type="project" value="UniProtKB-EC"/>
</dbReference>
<dbReference type="Gene3D" id="2.60.40.420">
    <property type="entry name" value="Cupredoxins - blue copper proteins"/>
    <property type="match status" value="3"/>
</dbReference>
<evidence type="ECO:0000256" key="13">
    <source>
        <dbReference type="ARBA" id="ARBA00023157"/>
    </source>
</evidence>
<evidence type="ECO:0000256" key="16">
    <source>
        <dbReference type="ARBA" id="ARBA00023326"/>
    </source>
</evidence>
<dbReference type="InterPro" id="IPR013783">
    <property type="entry name" value="Ig-like_fold"/>
</dbReference>
<evidence type="ECO:0000256" key="8">
    <source>
        <dbReference type="ARBA" id="ARBA00022723"/>
    </source>
</evidence>
<evidence type="ECO:0000313" key="20">
    <source>
        <dbReference type="Proteomes" id="UP000663853"/>
    </source>
</evidence>
<comment type="subunit">
    <text evidence="6">Homodimer.</text>
</comment>
<keyword evidence="10" id="KW-0378">Hydrolase</keyword>
<dbReference type="CDD" id="cd13856">
    <property type="entry name" value="CuRO_1_Tv-LCC_like"/>
    <property type="match status" value="1"/>
</dbReference>
<comment type="catalytic activity">
    <reaction evidence="1">
        <text>Hydrolysis of terminal, non-reducing beta-D-glucosyl residues with release of beta-D-glucose.</text>
        <dbReference type="EC" id="3.2.1.21"/>
    </reaction>
</comment>
<dbReference type="PROSITE" id="PS00079">
    <property type="entry name" value="MULTICOPPER_OXIDASE1"/>
    <property type="match status" value="2"/>
</dbReference>
<comment type="caution">
    <text evidence="19">The sequence shown here is derived from an EMBL/GenBank/DDBJ whole genome shotgun (WGS) entry which is preliminary data.</text>
</comment>
<organism evidence="19 20">
    <name type="scientific">Rhizoctonia solani</name>
    <dbReference type="NCBI Taxonomy" id="456999"/>
    <lineage>
        <taxon>Eukaryota</taxon>
        <taxon>Fungi</taxon>
        <taxon>Dikarya</taxon>
        <taxon>Basidiomycota</taxon>
        <taxon>Agaricomycotina</taxon>
        <taxon>Agaricomycetes</taxon>
        <taxon>Cantharellales</taxon>
        <taxon>Ceratobasidiaceae</taxon>
        <taxon>Rhizoctonia</taxon>
    </lineage>
</organism>
<dbReference type="EC" id="3.2.1.21" evidence="7"/>
<feature type="chain" id="PRO_5034416151" description="beta-glucosidase" evidence="17">
    <location>
        <begin position="17"/>
        <end position="1400"/>
    </location>
</feature>
<dbReference type="PANTHER" id="PTHR42715">
    <property type="entry name" value="BETA-GLUCOSIDASE"/>
    <property type="match status" value="1"/>
</dbReference>
<evidence type="ECO:0000256" key="3">
    <source>
        <dbReference type="ARBA" id="ARBA00004987"/>
    </source>
</evidence>
<dbReference type="Gene3D" id="3.20.20.300">
    <property type="entry name" value="Glycoside hydrolase, family 3, N-terminal domain"/>
    <property type="match status" value="1"/>
</dbReference>
<dbReference type="Pfam" id="PF00933">
    <property type="entry name" value="Glyco_hydro_3"/>
    <property type="match status" value="1"/>
</dbReference>
<dbReference type="GO" id="GO:0016491">
    <property type="term" value="F:oxidoreductase activity"/>
    <property type="evidence" value="ECO:0007669"/>
    <property type="project" value="UniProtKB-KW"/>
</dbReference>
<feature type="signal peptide" evidence="17">
    <location>
        <begin position="1"/>
        <end position="16"/>
    </location>
</feature>
<gene>
    <name evidence="19" type="ORF">RDB_LOCUS44422</name>
</gene>
<dbReference type="Pfam" id="PF14310">
    <property type="entry name" value="Fn3-like"/>
    <property type="match status" value="1"/>
</dbReference>
<dbReference type="PANTHER" id="PTHR42715:SF2">
    <property type="entry name" value="BETA-GLUCOSIDASE F-RELATED"/>
    <property type="match status" value="1"/>
</dbReference>
<dbReference type="InterPro" id="IPR008972">
    <property type="entry name" value="Cupredoxin"/>
</dbReference>
<evidence type="ECO:0000259" key="18">
    <source>
        <dbReference type="SMART" id="SM01217"/>
    </source>
</evidence>
<dbReference type="FunFam" id="2.60.40.420:FF:000045">
    <property type="entry name" value="Laccase 2"/>
    <property type="match status" value="1"/>
</dbReference>
<comment type="similarity">
    <text evidence="4">Belongs to the glycosyl hydrolase 3 family.</text>
</comment>
<keyword evidence="16" id="KW-0624">Polysaccharide degradation</keyword>
<keyword evidence="12" id="KW-0560">Oxidoreductase</keyword>
<evidence type="ECO:0000256" key="17">
    <source>
        <dbReference type="SAM" id="SignalP"/>
    </source>
</evidence>
<dbReference type="InterPro" id="IPR011706">
    <property type="entry name" value="Cu-oxidase_C"/>
</dbReference>
<dbReference type="InterPro" id="IPR017853">
    <property type="entry name" value="GH"/>
</dbReference>
<dbReference type="InterPro" id="IPR036881">
    <property type="entry name" value="Glyco_hydro_3_C_sf"/>
</dbReference>
<evidence type="ECO:0000256" key="2">
    <source>
        <dbReference type="ARBA" id="ARBA00002075"/>
    </source>
</evidence>
<dbReference type="SUPFAM" id="SSF52279">
    <property type="entry name" value="Beta-D-glucan exohydrolase, C-terminal domain"/>
    <property type="match status" value="1"/>
</dbReference>
<dbReference type="CDD" id="cd13903">
    <property type="entry name" value="CuRO_3_Tv-LCC_like"/>
    <property type="match status" value="1"/>
</dbReference>
<dbReference type="Proteomes" id="UP000663853">
    <property type="component" value="Unassembled WGS sequence"/>
</dbReference>
<dbReference type="CDD" id="cd13882">
    <property type="entry name" value="CuRO_2_Tv-LCC_like"/>
    <property type="match status" value="1"/>
</dbReference>
<evidence type="ECO:0000256" key="1">
    <source>
        <dbReference type="ARBA" id="ARBA00000448"/>
    </source>
</evidence>
<dbReference type="InterPro" id="IPR036962">
    <property type="entry name" value="Glyco_hydro_3_N_sf"/>
</dbReference>
<protein>
    <recommendedName>
        <fullName evidence="7">beta-glucosidase</fullName>
        <ecNumber evidence="7">3.2.1.21</ecNumber>
    </recommendedName>
</protein>
<dbReference type="Pfam" id="PF07731">
    <property type="entry name" value="Cu-oxidase_2"/>
    <property type="match status" value="1"/>
</dbReference>
<sequence>MVRTILAAALVTSVVAVPNGNIVGRAENSTASASGASGTSLLVPTSSGSASMISTSVVTASPASTTTVFPSGVTPISSSAAFSNTTTSSTPVPTGALSDDYFIKGNTPRTWSQALALAAKFIAPMSIEEKSALATGVGFGSSRCVGNIIDQPKYKFPGLCLQDSPLGVRLTDRVSAFTAGINAAATWDRKLIRARGVALGEEFRGKGVNVALGKGYLYCSNRYNLLSYYRPGHESCSGGRWGSELGKLITDRTSGADPYLSGEAAYETIVGIQSTGVQACAKHYINNEQEINRDASSSDVDDRTQHEMYARPFLRSVAAGVASFMCSYNQVNGTYVCENDKLLNGILKTEYGFPGYVMSDWWATHSTESANRGLDMEMPGGLAWGVPSSSAWLGGNLTQWVKDGRIPEARLTDMATRIIAGWYLTGQEKNYPAVNFNTPTIDSGPLNLHVDVQGDHYKGIREMGAASTILLKNTEGALPLKKPISLAAIGSDAAPPLSGPNGFTDRAGVDGTLAMAWGSGTAEFPYLVSPLEALQARAKQDHTSISWYSLDWDTAGAKTQAANKDVAIVFINSDSGEGYLTVDGNRGDRNNLTAWNNGDNLVQAVASVNPNTMVVVHSVGPIIMEPWIDNPNITAVLWAGLPGQESGNALVDVLYGAVNPSAKLPYTIAKQRSDYGTEVLYDGSGIPHIPYSEGYFSDFLLIIAILTSYVNLQVSKSSGTSTGSEASSWEAGRVAPNVKGSSLAPWLHAPYYSVSFDIKNTGQVAGYEVAQLYIQAPASANSPPNQLRGFTRVALKPGQTQRVTLTLSRYDLSVWDVTRQGWAKMNGQVGVTSSNLKNTGGHQGEIKIADTAQRREFLIEIPSIHLLAMLPVVALIAAAALRPALGAVVDYDFVVSNVNAAPDGFERSVVAANGLIPGTLIKANKGDTLRVNVTNQLTDSSMRRSTTIHWHGLFQAGTAAEDGPAFVTQCPISQFNSYTYEIPLHNQTGTFWYHSHLSSQYVDGLRGPLVIYGNIFDPDDPQKDLYDVDDETTIITLADWYHTPAPTLLEQFFSANNTALNAPVPDSALINGKGRYVGGPEVDRAVLNVQSGKRYRFRVINTSAIGSYTFAIEGHTMTIIEADGIAHEPLVVDSFDIYAGQRYSFILEANQTVANYWVSAPMTVAAAGTNSNLDATDVYAVLRYEGAPEAEPTTEQSTAVGNSPLVEENLHALIDPGAPGGSDPADVVVNLAIGRSTVDGSVAFTFNGVQYKPPTLPTLLQILSNNATTDADFGTDEHTLTLPFNKTIELVITGGANHPIHLHGHTFDVVQSLGGSINYVNPPRRDVVRVSNTGVILRFRTDNPGPWFVHCHIDWHLEAGLAVVFAEAPNEIRNGTQQVATSSSWDQLCPKYQALSADLQ</sequence>
<evidence type="ECO:0000256" key="5">
    <source>
        <dbReference type="ARBA" id="ARBA00010609"/>
    </source>
</evidence>
<proteinExistence type="inferred from homology"/>
<dbReference type="Gene3D" id="2.60.40.10">
    <property type="entry name" value="Immunoglobulins"/>
    <property type="match status" value="1"/>
</dbReference>
<dbReference type="PROSITE" id="PS00080">
    <property type="entry name" value="MULTICOPPER_OXIDASE2"/>
    <property type="match status" value="1"/>
</dbReference>
<keyword evidence="13" id="KW-1015">Disulfide bond</keyword>
<evidence type="ECO:0000256" key="11">
    <source>
        <dbReference type="ARBA" id="ARBA00023001"/>
    </source>
</evidence>
<dbReference type="SUPFAM" id="SSF51445">
    <property type="entry name" value="(Trans)glycosidases"/>
    <property type="match status" value="1"/>
</dbReference>